<evidence type="ECO:0000256" key="8">
    <source>
        <dbReference type="ARBA" id="ARBA00066884"/>
    </source>
</evidence>
<comment type="similarity">
    <text evidence="1">Belongs to the HesA/MoeB/ThiF family.</text>
</comment>
<evidence type="ECO:0000256" key="1">
    <source>
        <dbReference type="ARBA" id="ARBA00009919"/>
    </source>
</evidence>
<dbReference type="FunFam" id="3.40.50.720:FF:000033">
    <property type="entry name" value="Adenylyltransferase and sulfurtransferase MOCS3"/>
    <property type="match status" value="1"/>
</dbReference>
<evidence type="ECO:0000313" key="14">
    <source>
        <dbReference type="EMBL" id="SHI54622.1"/>
    </source>
</evidence>
<evidence type="ECO:0000256" key="6">
    <source>
        <dbReference type="ARBA" id="ARBA00055169"/>
    </source>
</evidence>
<dbReference type="Gene3D" id="3.40.50.720">
    <property type="entry name" value="NAD(P)-binding Rossmann-like Domain"/>
    <property type="match status" value="1"/>
</dbReference>
<evidence type="ECO:0000256" key="9">
    <source>
        <dbReference type="ARBA" id="ARBA00073635"/>
    </source>
</evidence>
<sequence>MDGPAPLDLDFSEDELHRYSRHILLGEVGAIGQARLRQARVLVVGAGGLGSPLAMYLAAAGIGTIGLIDHDTLELSNLQRQVAHRTDRIGQPKVESMSATLRALNPLTTIEPHACRLDEATARDLIPRYDIICDGTDNFPTRFLLGDCCHRLGRPLVSAAVLRFEGQLSTFKSHLGAPHPCHRCLHPEPPPPGLVPSCGEAGVLGAVTGVMGTLQATEVLKEVLGIGESLSGRLLLWDALDTRFRTIRLKRDPACRLCGGGEGP</sequence>
<dbReference type="CDD" id="cd00757">
    <property type="entry name" value="ThiF_MoeB_HesA_family"/>
    <property type="match status" value="1"/>
</dbReference>
<protein>
    <recommendedName>
        <fullName evidence="9">Molybdopterin-synthase adenylyltransferase</fullName>
        <ecNumber evidence="8">2.7.7.80</ecNumber>
    </recommendedName>
    <alternativeName>
        <fullName evidence="12">MoaD protein adenylase</fullName>
    </alternativeName>
    <alternativeName>
        <fullName evidence="10">Molybdopterin-converting factor subunit 1 adenylase</fullName>
    </alternativeName>
    <alternativeName>
        <fullName evidence="11">Sulfur carrier protein MoaD adenylyltransferase</fullName>
    </alternativeName>
</protein>
<comment type="function">
    <text evidence="6">Catalyzes the adenylation by ATP of the carboxyl group of the C-terminal glycine of sulfur carrier protein MoaD.</text>
</comment>
<dbReference type="RefSeq" id="WP_073131219.1">
    <property type="nucleotide sequence ID" value="NZ_FQZF01000003.1"/>
</dbReference>
<dbReference type="GO" id="GO:0008641">
    <property type="term" value="F:ubiquitin-like modifier activating enzyme activity"/>
    <property type="evidence" value="ECO:0007669"/>
    <property type="project" value="InterPro"/>
</dbReference>
<dbReference type="SUPFAM" id="SSF69572">
    <property type="entry name" value="Activating enzymes of the ubiquitin-like proteins"/>
    <property type="match status" value="1"/>
</dbReference>
<keyword evidence="2 14" id="KW-0808">Transferase</keyword>
<dbReference type="NCBIfam" id="NF004281">
    <property type="entry name" value="PRK05690.1"/>
    <property type="match status" value="1"/>
</dbReference>
<organism evidence="14 15">
    <name type="scientific">Muricoccus roseus</name>
    <dbReference type="NCBI Taxonomy" id="198092"/>
    <lineage>
        <taxon>Bacteria</taxon>
        <taxon>Pseudomonadati</taxon>
        <taxon>Pseudomonadota</taxon>
        <taxon>Alphaproteobacteria</taxon>
        <taxon>Acetobacterales</taxon>
        <taxon>Roseomonadaceae</taxon>
        <taxon>Muricoccus</taxon>
    </lineage>
</organism>
<evidence type="ECO:0000256" key="10">
    <source>
        <dbReference type="ARBA" id="ARBA00075110"/>
    </source>
</evidence>
<evidence type="ECO:0000256" key="12">
    <source>
        <dbReference type="ARBA" id="ARBA00078531"/>
    </source>
</evidence>
<evidence type="ECO:0000256" key="3">
    <source>
        <dbReference type="ARBA" id="ARBA00022741"/>
    </source>
</evidence>
<name>A0A1M6C0S8_9PROT</name>
<dbReference type="PANTHER" id="PTHR10953:SF102">
    <property type="entry name" value="ADENYLYLTRANSFERASE AND SULFURTRANSFERASE MOCS3"/>
    <property type="match status" value="1"/>
</dbReference>
<dbReference type="PANTHER" id="PTHR10953">
    <property type="entry name" value="UBIQUITIN-ACTIVATING ENZYME E1"/>
    <property type="match status" value="1"/>
</dbReference>
<comment type="subunit">
    <text evidence="7">Homodimer. Forms a stable heterotetrameric complex of 2 MoeB and 2 MoaD during adenylation of MoaD.</text>
</comment>
<dbReference type="GO" id="GO:0008146">
    <property type="term" value="F:sulfotransferase activity"/>
    <property type="evidence" value="ECO:0007669"/>
    <property type="project" value="TreeGrafter"/>
</dbReference>
<evidence type="ECO:0000256" key="4">
    <source>
        <dbReference type="ARBA" id="ARBA00022840"/>
    </source>
</evidence>
<accession>A0A1M6C0S8</accession>
<evidence type="ECO:0000256" key="5">
    <source>
        <dbReference type="ARBA" id="ARBA00052218"/>
    </source>
</evidence>
<evidence type="ECO:0000256" key="11">
    <source>
        <dbReference type="ARBA" id="ARBA00075328"/>
    </source>
</evidence>
<dbReference type="STRING" id="198092.SAMN02745194_00546"/>
<proteinExistence type="inferred from homology"/>
<dbReference type="InterPro" id="IPR035985">
    <property type="entry name" value="Ubiquitin-activating_enz"/>
</dbReference>
<dbReference type="InterPro" id="IPR045886">
    <property type="entry name" value="ThiF/MoeB/HesA"/>
</dbReference>
<gene>
    <name evidence="14" type="ORF">SAMN02745194_00546</name>
</gene>
<dbReference type="OrthoDB" id="9804286at2"/>
<keyword evidence="15" id="KW-1185">Reference proteome</keyword>
<keyword evidence="14" id="KW-0548">Nucleotidyltransferase</keyword>
<evidence type="ECO:0000259" key="13">
    <source>
        <dbReference type="Pfam" id="PF00899"/>
    </source>
</evidence>
<dbReference type="InterPro" id="IPR000594">
    <property type="entry name" value="ThiF_NAD_FAD-bd"/>
</dbReference>
<evidence type="ECO:0000313" key="15">
    <source>
        <dbReference type="Proteomes" id="UP000184387"/>
    </source>
</evidence>
<reference evidence="14 15" key="1">
    <citation type="submission" date="2016-11" db="EMBL/GenBank/DDBJ databases">
        <authorList>
            <person name="Jaros S."/>
            <person name="Januszkiewicz K."/>
            <person name="Wedrychowicz H."/>
        </authorList>
    </citation>
    <scope>NUCLEOTIDE SEQUENCE [LARGE SCALE GENOMIC DNA]</scope>
    <source>
        <strain evidence="14 15">DSM 14916</strain>
    </source>
</reference>
<feature type="domain" description="THIF-type NAD/FAD binding fold" evidence="13">
    <location>
        <begin position="19"/>
        <end position="256"/>
    </location>
</feature>
<dbReference type="Proteomes" id="UP000184387">
    <property type="component" value="Unassembled WGS sequence"/>
</dbReference>
<dbReference type="GO" id="GO:0061605">
    <property type="term" value="F:molybdopterin-synthase adenylyltransferase activity"/>
    <property type="evidence" value="ECO:0007669"/>
    <property type="project" value="UniProtKB-EC"/>
</dbReference>
<keyword evidence="3" id="KW-0547">Nucleotide-binding</keyword>
<dbReference type="GO" id="GO:0005524">
    <property type="term" value="F:ATP binding"/>
    <property type="evidence" value="ECO:0007669"/>
    <property type="project" value="UniProtKB-KW"/>
</dbReference>
<dbReference type="Pfam" id="PF00899">
    <property type="entry name" value="ThiF"/>
    <property type="match status" value="1"/>
</dbReference>
<keyword evidence="4" id="KW-0067">ATP-binding</keyword>
<comment type="catalytic activity">
    <reaction evidence="5">
        <text>[molybdopterin-synthase sulfur-carrier protein]-C-terminal Gly-Gly + ATP + H(+) = [molybdopterin-synthase sulfur-carrier protein]-C-terminal Gly-Gly-AMP + diphosphate</text>
        <dbReference type="Rhea" id="RHEA:43616"/>
        <dbReference type="Rhea" id="RHEA-COMP:12159"/>
        <dbReference type="Rhea" id="RHEA-COMP:12202"/>
        <dbReference type="ChEBI" id="CHEBI:15378"/>
        <dbReference type="ChEBI" id="CHEBI:30616"/>
        <dbReference type="ChEBI" id="CHEBI:33019"/>
        <dbReference type="ChEBI" id="CHEBI:90618"/>
        <dbReference type="ChEBI" id="CHEBI:90778"/>
        <dbReference type="EC" id="2.7.7.80"/>
    </reaction>
</comment>
<dbReference type="AlphaFoldDB" id="A0A1M6C0S8"/>
<dbReference type="GO" id="GO:0005829">
    <property type="term" value="C:cytosol"/>
    <property type="evidence" value="ECO:0007669"/>
    <property type="project" value="TreeGrafter"/>
</dbReference>
<evidence type="ECO:0000256" key="7">
    <source>
        <dbReference type="ARBA" id="ARBA00063809"/>
    </source>
</evidence>
<dbReference type="EMBL" id="FQZF01000003">
    <property type="protein sequence ID" value="SHI54622.1"/>
    <property type="molecule type" value="Genomic_DNA"/>
</dbReference>
<evidence type="ECO:0000256" key="2">
    <source>
        <dbReference type="ARBA" id="ARBA00022679"/>
    </source>
</evidence>
<dbReference type="GO" id="GO:0004792">
    <property type="term" value="F:thiosulfate-cyanide sulfurtransferase activity"/>
    <property type="evidence" value="ECO:0007669"/>
    <property type="project" value="TreeGrafter"/>
</dbReference>
<dbReference type="EC" id="2.7.7.80" evidence="8"/>